<dbReference type="EMBL" id="SJPT01000003">
    <property type="protein sequence ID" value="TWU24350.1"/>
    <property type="molecule type" value="Genomic_DNA"/>
</dbReference>
<dbReference type="Proteomes" id="UP000316304">
    <property type="component" value="Unassembled WGS sequence"/>
</dbReference>
<accession>A0A5C6CIB9</accession>
<evidence type="ECO:0000313" key="2">
    <source>
        <dbReference type="EMBL" id="TWU24350.1"/>
    </source>
</evidence>
<reference evidence="2 3" key="1">
    <citation type="submission" date="2019-02" db="EMBL/GenBank/DDBJ databases">
        <title>Deep-cultivation of Planctomycetes and their phenomic and genomic characterization uncovers novel biology.</title>
        <authorList>
            <person name="Wiegand S."/>
            <person name="Jogler M."/>
            <person name="Boedeker C."/>
            <person name="Pinto D."/>
            <person name="Vollmers J."/>
            <person name="Rivas-Marin E."/>
            <person name="Kohn T."/>
            <person name="Peeters S.H."/>
            <person name="Heuer A."/>
            <person name="Rast P."/>
            <person name="Oberbeckmann S."/>
            <person name="Bunk B."/>
            <person name="Jeske O."/>
            <person name="Meyerdierks A."/>
            <person name="Storesund J.E."/>
            <person name="Kallscheuer N."/>
            <person name="Luecker S."/>
            <person name="Lage O.M."/>
            <person name="Pohl T."/>
            <person name="Merkel B.J."/>
            <person name="Hornburger P."/>
            <person name="Mueller R.-W."/>
            <person name="Bruemmer F."/>
            <person name="Labrenz M."/>
            <person name="Spormann A.M."/>
            <person name="Op Den Camp H."/>
            <person name="Overmann J."/>
            <person name="Amann R."/>
            <person name="Jetten M.S.M."/>
            <person name="Mascher T."/>
            <person name="Medema M.H."/>
            <person name="Devos D.P."/>
            <person name="Kaster A.-K."/>
            <person name="Ovreas L."/>
            <person name="Rohde M."/>
            <person name="Galperin M.Y."/>
            <person name="Jogler C."/>
        </authorList>
    </citation>
    <scope>NUCLEOTIDE SEQUENCE [LARGE SCALE GENOMIC DNA]</scope>
    <source>
        <strain evidence="2 3">Pla52o</strain>
    </source>
</reference>
<evidence type="ECO:0000256" key="1">
    <source>
        <dbReference type="SAM" id="MobiDB-lite"/>
    </source>
</evidence>
<dbReference type="RefSeq" id="WP_146594534.1">
    <property type="nucleotide sequence ID" value="NZ_SJPT01000003.1"/>
</dbReference>
<sequence length="109" mass="12224">MNNSFTQAEWGQLCDRVRRCAEAIAENDVEKADFLQQAETFANQDPPQTYSELLQSTAEASRLAIGWQQKCDADTAYEAKVLHEEEMLDETLDESFPASDPPSFSHGHA</sequence>
<name>A0A5C6CIB9_9BACT</name>
<proteinExistence type="predicted"/>
<keyword evidence="3" id="KW-1185">Reference proteome</keyword>
<gene>
    <name evidence="2" type="ORF">Pla52o_22770</name>
</gene>
<protein>
    <submittedName>
        <fullName evidence="2">Uncharacterized protein</fullName>
    </submittedName>
</protein>
<dbReference type="AlphaFoldDB" id="A0A5C6CIB9"/>
<comment type="caution">
    <text evidence="2">The sequence shown here is derived from an EMBL/GenBank/DDBJ whole genome shotgun (WGS) entry which is preliminary data.</text>
</comment>
<organism evidence="2 3">
    <name type="scientific">Novipirellula galeiformis</name>
    <dbReference type="NCBI Taxonomy" id="2528004"/>
    <lineage>
        <taxon>Bacteria</taxon>
        <taxon>Pseudomonadati</taxon>
        <taxon>Planctomycetota</taxon>
        <taxon>Planctomycetia</taxon>
        <taxon>Pirellulales</taxon>
        <taxon>Pirellulaceae</taxon>
        <taxon>Novipirellula</taxon>
    </lineage>
</organism>
<evidence type="ECO:0000313" key="3">
    <source>
        <dbReference type="Proteomes" id="UP000316304"/>
    </source>
</evidence>
<dbReference type="OrthoDB" id="276288at2"/>
<feature type="region of interest" description="Disordered" evidence="1">
    <location>
        <begin position="88"/>
        <end position="109"/>
    </location>
</feature>